<evidence type="ECO:0000313" key="2">
    <source>
        <dbReference type="Proteomes" id="UP000028058"/>
    </source>
</evidence>
<accession>A0A3M8F5Q7</accession>
<dbReference type="AlphaFoldDB" id="A0A3M8F5Q7"/>
<protein>
    <submittedName>
        <fullName evidence="1">Uncharacterized protein</fullName>
    </submittedName>
</protein>
<keyword evidence="2" id="KW-1185">Reference proteome</keyword>
<comment type="caution">
    <text evidence="1">The sequence shown here is derived from an EMBL/GenBank/DDBJ whole genome shotgun (WGS) entry which is preliminary data.</text>
</comment>
<evidence type="ECO:0000313" key="1">
    <source>
        <dbReference type="EMBL" id="RKM92042.1"/>
    </source>
</evidence>
<dbReference type="Pfam" id="PF19981">
    <property type="entry name" value="DUF6417"/>
    <property type="match status" value="1"/>
</dbReference>
<proteinExistence type="predicted"/>
<organism evidence="1 2">
    <name type="scientific">Streptomyces xinghaiensis</name>
    <dbReference type="NCBI Taxonomy" id="1038928"/>
    <lineage>
        <taxon>Bacteria</taxon>
        <taxon>Bacillati</taxon>
        <taxon>Actinomycetota</taxon>
        <taxon>Actinomycetes</taxon>
        <taxon>Kitasatosporales</taxon>
        <taxon>Streptomycetaceae</taxon>
        <taxon>Streptomyces</taxon>
    </lineage>
</organism>
<gene>
    <name evidence="1" type="ORF">SFRA_026790</name>
</gene>
<dbReference type="RefSeq" id="WP_043468102.1">
    <property type="nucleotide sequence ID" value="NZ_CP134822.1"/>
</dbReference>
<name>A0A3M8F5Q7_9ACTN</name>
<reference evidence="1 2" key="1">
    <citation type="journal article" date="2014" name="Genome Announc.">
        <title>Draft Genome Sequence of Streptomyces fradiae ATCC 19609, a Strain Highly Sensitive to Antibiotics.</title>
        <authorList>
            <person name="Bekker O.B."/>
            <person name="Klimina K.M."/>
            <person name="Vatlin A.A."/>
            <person name="Zakharevich N.V."/>
            <person name="Kasianov A.S."/>
            <person name="Danilenko V.N."/>
        </authorList>
    </citation>
    <scope>NUCLEOTIDE SEQUENCE [LARGE SCALE GENOMIC DNA]</scope>
    <source>
        <strain evidence="1 2">ATCC 19609</strain>
    </source>
</reference>
<dbReference type="OrthoDB" id="9953754at2"/>
<dbReference type="Proteomes" id="UP000028058">
    <property type="component" value="Unassembled WGS sequence"/>
</dbReference>
<sequence length="216" mass="23314">MIGKITDRQWEVLERLAEAERAAETVRQCWIPVGGVVDGHAVRALEWAGLADSAPAEEALFPGAPRPADARAARISPDGLDALAWRHARTHTAPPSPAWAAKAADPAWREIALQPAEMLLLRRYAHLLPDLAGAPAPAETLWEALTEAHFDRDANRWRLQLDETGLAGLAHAVHLEALVGGVTHRNRLRRAYDLGHPHPIPAACTADASVGAVSLE</sequence>
<dbReference type="InterPro" id="IPR046302">
    <property type="entry name" value="DUF6417"/>
</dbReference>
<dbReference type="EMBL" id="JNAD02000015">
    <property type="protein sequence ID" value="RKM92042.1"/>
    <property type="molecule type" value="Genomic_DNA"/>
</dbReference>